<gene>
    <name evidence="14" type="ORF">pdam_00003502</name>
</gene>
<dbReference type="PROSITE" id="PS50026">
    <property type="entry name" value="EGF_3"/>
    <property type="match status" value="3"/>
</dbReference>
<dbReference type="Proteomes" id="UP000275408">
    <property type="component" value="Unassembled WGS sequence"/>
</dbReference>
<evidence type="ECO:0000256" key="10">
    <source>
        <dbReference type="PROSITE-ProRule" id="PRU00076"/>
    </source>
</evidence>
<feature type="domain" description="EGF-like" evidence="12">
    <location>
        <begin position="301"/>
        <end position="337"/>
    </location>
</feature>
<dbReference type="EMBL" id="RCHS01000098">
    <property type="protein sequence ID" value="RMX60859.1"/>
    <property type="molecule type" value="Genomic_DNA"/>
</dbReference>
<dbReference type="PROSITE" id="PS00022">
    <property type="entry name" value="EGF_1"/>
    <property type="match status" value="3"/>
</dbReference>
<keyword evidence="4" id="KW-0812">Transmembrane</keyword>
<dbReference type="InterPro" id="IPR002859">
    <property type="entry name" value="PKD/REJ-like"/>
</dbReference>
<dbReference type="PROSITE" id="PS01186">
    <property type="entry name" value="EGF_2"/>
    <property type="match status" value="3"/>
</dbReference>
<dbReference type="InterPro" id="IPR000742">
    <property type="entry name" value="EGF"/>
</dbReference>
<dbReference type="GO" id="GO:0006816">
    <property type="term" value="P:calcium ion transport"/>
    <property type="evidence" value="ECO:0007669"/>
    <property type="project" value="TreeGrafter"/>
</dbReference>
<dbReference type="FunFam" id="2.10.25.10:FF:000279">
    <property type="entry name" value="Neurogenic locus notch 1"/>
    <property type="match status" value="1"/>
</dbReference>
<dbReference type="InterPro" id="IPR001881">
    <property type="entry name" value="EGF-like_Ca-bd_dom"/>
</dbReference>
<evidence type="ECO:0000256" key="5">
    <source>
        <dbReference type="ARBA" id="ARBA00022737"/>
    </source>
</evidence>
<evidence type="ECO:0000256" key="8">
    <source>
        <dbReference type="ARBA" id="ARBA00023157"/>
    </source>
</evidence>
<dbReference type="SMART" id="SM00179">
    <property type="entry name" value="EGF_CA"/>
    <property type="match status" value="3"/>
</dbReference>
<keyword evidence="8 10" id="KW-1015">Disulfide bond</keyword>
<feature type="domain" description="EGF-like" evidence="12">
    <location>
        <begin position="339"/>
        <end position="374"/>
    </location>
</feature>
<dbReference type="PROSITE" id="PS01187">
    <property type="entry name" value="EGF_CA"/>
    <property type="match status" value="1"/>
</dbReference>
<evidence type="ECO:0000256" key="3">
    <source>
        <dbReference type="ARBA" id="ARBA00022536"/>
    </source>
</evidence>
<dbReference type="Gene3D" id="2.10.25.10">
    <property type="entry name" value="Laminin"/>
    <property type="match status" value="3"/>
</dbReference>
<dbReference type="SMART" id="SM00181">
    <property type="entry name" value="EGF"/>
    <property type="match status" value="3"/>
</dbReference>
<evidence type="ECO:0000256" key="2">
    <source>
        <dbReference type="ARBA" id="ARBA00007200"/>
    </source>
</evidence>
<dbReference type="SMART" id="SM00231">
    <property type="entry name" value="FA58C"/>
    <property type="match status" value="1"/>
</dbReference>
<evidence type="ECO:0000259" key="11">
    <source>
        <dbReference type="PROSITE" id="PS50022"/>
    </source>
</evidence>
<organism evidence="14 15">
    <name type="scientific">Pocillopora damicornis</name>
    <name type="common">Cauliflower coral</name>
    <name type="synonym">Millepora damicornis</name>
    <dbReference type="NCBI Taxonomy" id="46731"/>
    <lineage>
        <taxon>Eukaryota</taxon>
        <taxon>Metazoa</taxon>
        <taxon>Cnidaria</taxon>
        <taxon>Anthozoa</taxon>
        <taxon>Hexacorallia</taxon>
        <taxon>Scleractinia</taxon>
        <taxon>Astrocoeniina</taxon>
        <taxon>Pocilloporidae</taxon>
        <taxon>Pocillopora</taxon>
    </lineage>
</organism>
<feature type="disulfide bond" evidence="10">
    <location>
        <begin position="343"/>
        <end position="353"/>
    </location>
</feature>
<dbReference type="GO" id="GO:0005509">
    <property type="term" value="F:calcium ion binding"/>
    <property type="evidence" value="ECO:0007669"/>
    <property type="project" value="InterPro"/>
</dbReference>
<dbReference type="FunFam" id="2.10.25.10:FF:000143">
    <property type="entry name" value="Protein crumbs 1"/>
    <property type="match status" value="1"/>
</dbReference>
<dbReference type="InterPro" id="IPR008979">
    <property type="entry name" value="Galactose-bd-like_sf"/>
</dbReference>
<evidence type="ECO:0000256" key="1">
    <source>
        <dbReference type="ARBA" id="ARBA00004370"/>
    </source>
</evidence>
<feature type="disulfide bond" evidence="10">
    <location>
        <begin position="327"/>
        <end position="336"/>
    </location>
</feature>
<evidence type="ECO:0000313" key="14">
    <source>
        <dbReference type="EMBL" id="RMX60859.1"/>
    </source>
</evidence>
<comment type="subcellular location">
    <subcellularLocation>
        <location evidence="1">Membrane</location>
    </subcellularLocation>
</comment>
<protein>
    <recommendedName>
        <fullName evidence="16">EGF-like domain-containing protein</fullName>
    </recommendedName>
</protein>
<dbReference type="FunFam" id="2.10.25.10:FF:000117">
    <property type="entry name" value="Delta-like protein"/>
    <property type="match status" value="1"/>
</dbReference>
<keyword evidence="5" id="KW-0677">Repeat</keyword>
<evidence type="ECO:0000313" key="15">
    <source>
        <dbReference type="Proteomes" id="UP000275408"/>
    </source>
</evidence>
<reference evidence="14 15" key="1">
    <citation type="journal article" date="2018" name="Sci. Rep.">
        <title>Comparative analysis of the Pocillopora damicornis genome highlights role of immune system in coral evolution.</title>
        <authorList>
            <person name="Cunning R."/>
            <person name="Bay R.A."/>
            <person name="Gillette P."/>
            <person name="Baker A.C."/>
            <person name="Traylor-Knowles N."/>
        </authorList>
    </citation>
    <scope>NUCLEOTIDE SEQUENCE [LARGE SCALE GENOMIC DNA]</scope>
    <source>
        <strain evidence="14">RSMAS</strain>
        <tissue evidence="14">Whole animal</tissue>
    </source>
</reference>
<dbReference type="GO" id="GO:0005261">
    <property type="term" value="F:monoatomic cation channel activity"/>
    <property type="evidence" value="ECO:0007669"/>
    <property type="project" value="TreeGrafter"/>
</dbReference>
<dbReference type="PROSITE" id="PS01286">
    <property type="entry name" value="FA58C_2"/>
    <property type="match status" value="1"/>
</dbReference>
<dbReference type="GO" id="GO:0005886">
    <property type="term" value="C:plasma membrane"/>
    <property type="evidence" value="ECO:0007669"/>
    <property type="project" value="TreeGrafter"/>
</dbReference>
<evidence type="ECO:0000256" key="7">
    <source>
        <dbReference type="ARBA" id="ARBA00023136"/>
    </source>
</evidence>
<evidence type="ECO:0000256" key="4">
    <source>
        <dbReference type="ARBA" id="ARBA00022692"/>
    </source>
</evidence>
<dbReference type="Pfam" id="PF12661">
    <property type="entry name" value="hEGF"/>
    <property type="match status" value="1"/>
</dbReference>
<sequence length="1108" mass="122540">MKNFEVLSKDCHKPLGLADGRINDTQLTASSVYGDNCTLYGPGRGRLNQTGGYRAQPGANVSSFTVTFDQAMIITEVATQGYNGKHIQEWTKGYHLGYSIGSGTHFFKEKNEDRAKQFIGNVDDNAITRHVVPRPAMVKSVHVIPIEWENNFALRLELYGCIAGWLMQSVMFESLPSGVFAGPTETRRKMEMNVKVFHVRTTVLVGNKSEDISATALMALMAPTVKLCYWPYLSDFVSQTLMTVRPVPVRIMAVVLIWLMITNALAVCRDTLERNVTQVGNHVIFLFIRGLQCSEVLLVAETDECAYNPCQNNGTCTDLFNDFHCNCSAGFNGSNCEIDINECEMNPCVNGSCKDLVNDFSCDCTPGFTGKSCNIELNECGSNPCHQGATCKDQINGFTCACPAGFGGPTCSQETEFFLVVWLELKNITFTLALKNESSTLYQNKHDEVIHEVDNSLLFDERVHFFGSALRIFSPSGSKPNVLAEILLRTLMNSTKHITAVVTKKLGSHTYVGIFDPVNGPVFEDRGDPSCKPLNISSPTVNGQPLSEDIMQPTKVKKSEDFVFSAKVESYCRMSSLITNFSIEIDIYAIDLISGYFKYMRKLKEVISPNADSVKETIPSKILNYGHYFMKIIGILDKKRKVSSSGYVEVTSTTLVADISGASYASQGFNHKLTLNGSKTHDPDVGQGIYIGMNFTWLCRKESEVFPDDVATLPEVFPPAGSTLPPKRNREGCYGTGMGKLRSRNGFPYILDLDIDKMEGDEDYVIELDVKKRGTVVNALHRLRIKEEIHLKVNCEHCKSHVIQSSRLILETNCTGLLCNKIQQYSWSIKYRVGDDPHWRHVTNQDEVVLTYDNSPNLILAQGKLHGNATYNVTVTGRTSGGHISSATYSFVTNTPPSGGECKVNLAQGKAWETDFVFSCNGWYDNELPLKFTFSYYSSEGIEMIFHSGTSNTAIGKLPVGDSNRDFKLQVQMTVIDALGSAVNTGVYIQVIEPEISVETLNKEVSTGGPMNGFLKENNIKKAAQRATSVLSVVNHAPVDEMKLKEKIKIKDSIVDAWSKVKVAELQEVLQVSAVVAGVADQRNEISIESQNNKFTLTFAPTSMGSTP</sequence>
<keyword evidence="6" id="KW-1133">Transmembrane helix</keyword>
<dbReference type="InterPro" id="IPR000421">
    <property type="entry name" value="FA58C"/>
</dbReference>
<dbReference type="PROSITE" id="PS00010">
    <property type="entry name" value="ASX_HYDROXYL"/>
    <property type="match status" value="3"/>
</dbReference>
<dbReference type="PROSITE" id="PS50022">
    <property type="entry name" value="FA58C_3"/>
    <property type="match status" value="1"/>
</dbReference>
<dbReference type="InterPro" id="IPR000152">
    <property type="entry name" value="EGF-type_Asp/Asn_hydroxyl_site"/>
</dbReference>
<dbReference type="SUPFAM" id="SSF49785">
    <property type="entry name" value="Galactose-binding domain-like"/>
    <property type="match status" value="1"/>
</dbReference>
<keyword evidence="9" id="KW-0325">Glycoprotein</keyword>
<dbReference type="Pfam" id="PF02010">
    <property type="entry name" value="REJ"/>
    <property type="match status" value="1"/>
</dbReference>
<dbReference type="CDD" id="cd00057">
    <property type="entry name" value="FA58C"/>
    <property type="match status" value="1"/>
</dbReference>
<feature type="domain" description="REJ" evidence="13">
    <location>
        <begin position="851"/>
        <end position="1108"/>
    </location>
</feature>
<proteinExistence type="inferred from homology"/>
<dbReference type="CDD" id="cd00054">
    <property type="entry name" value="EGF_CA"/>
    <property type="match status" value="3"/>
</dbReference>
<dbReference type="OrthoDB" id="2121937at2759"/>
<evidence type="ECO:0000256" key="9">
    <source>
        <dbReference type="ARBA" id="ARBA00023180"/>
    </source>
</evidence>
<keyword evidence="3 10" id="KW-0245">EGF-like domain</keyword>
<keyword evidence="7" id="KW-0472">Membrane</keyword>
<comment type="caution">
    <text evidence="10">Lacks conserved residue(s) required for the propagation of feature annotation.</text>
</comment>
<evidence type="ECO:0000256" key="6">
    <source>
        <dbReference type="ARBA" id="ARBA00022989"/>
    </source>
</evidence>
<dbReference type="Gene3D" id="2.60.120.260">
    <property type="entry name" value="Galactose-binding domain-like"/>
    <property type="match status" value="1"/>
</dbReference>
<dbReference type="Pfam" id="PF00754">
    <property type="entry name" value="F5_F8_type_C"/>
    <property type="match status" value="1"/>
</dbReference>
<evidence type="ECO:0000259" key="12">
    <source>
        <dbReference type="PROSITE" id="PS50026"/>
    </source>
</evidence>
<dbReference type="SUPFAM" id="SSF57196">
    <property type="entry name" value="EGF/Laminin"/>
    <property type="match status" value="3"/>
</dbReference>
<dbReference type="STRING" id="46731.A0A3M6V4S3"/>
<evidence type="ECO:0008006" key="16">
    <source>
        <dbReference type="Google" id="ProtNLM"/>
    </source>
</evidence>
<feature type="disulfide bond" evidence="10">
    <location>
        <begin position="364"/>
        <end position="373"/>
    </location>
</feature>
<feature type="domain" description="F5/8 type C" evidence="11">
    <location>
        <begin position="11"/>
        <end position="161"/>
    </location>
</feature>
<comment type="similarity">
    <text evidence="2">Belongs to the polycystin family.</text>
</comment>
<keyword evidence="15" id="KW-1185">Reference proteome</keyword>
<dbReference type="Pfam" id="PF00008">
    <property type="entry name" value="EGF"/>
    <property type="match status" value="2"/>
</dbReference>
<dbReference type="AlphaFoldDB" id="A0A3M6V4S3"/>
<dbReference type="PANTHER" id="PTHR46730">
    <property type="entry name" value="POLYCYSTIN-1"/>
    <property type="match status" value="1"/>
</dbReference>
<evidence type="ECO:0000259" key="13">
    <source>
        <dbReference type="PROSITE" id="PS51111"/>
    </source>
</evidence>
<name>A0A3M6V4S3_POCDA</name>
<comment type="caution">
    <text evidence="14">The sequence shown here is derived from an EMBL/GenBank/DDBJ whole genome shotgun (WGS) entry which is preliminary data.</text>
</comment>
<dbReference type="PANTHER" id="PTHR46730:SF1">
    <property type="entry name" value="PLAT DOMAIN-CONTAINING PROTEIN"/>
    <property type="match status" value="1"/>
</dbReference>
<feature type="domain" description="EGF-like" evidence="12">
    <location>
        <begin position="376"/>
        <end position="412"/>
    </location>
</feature>
<dbReference type="PROSITE" id="PS51111">
    <property type="entry name" value="REJ"/>
    <property type="match status" value="1"/>
</dbReference>
<feature type="disulfide bond" evidence="10">
    <location>
        <begin position="402"/>
        <end position="411"/>
    </location>
</feature>
<accession>A0A3M6V4S3</accession>
<dbReference type="InterPro" id="IPR013032">
    <property type="entry name" value="EGF-like_CS"/>
</dbReference>
<dbReference type="InterPro" id="IPR014010">
    <property type="entry name" value="REJ_dom"/>
</dbReference>
<dbReference type="InterPro" id="IPR018097">
    <property type="entry name" value="EGF_Ca-bd_CS"/>
</dbReference>